<evidence type="ECO:0000313" key="1">
    <source>
        <dbReference type="EMBL" id="TQM70900.1"/>
    </source>
</evidence>
<dbReference type="Proteomes" id="UP000316706">
    <property type="component" value="Unassembled WGS sequence"/>
</dbReference>
<dbReference type="AlphaFoldDB" id="A0A543IK25"/>
<organism evidence="1 2">
    <name type="scientific">Actinomadura hallensis</name>
    <dbReference type="NCBI Taxonomy" id="337895"/>
    <lineage>
        <taxon>Bacteria</taxon>
        <taxon>Bacillati</taxon>
        <taxon>Actinomycetota</taxon>
        <taxon>Actinomycetes</taxon>
        <taxon>Streptosporangiales</taxon>
        <taxon>Thermomonosporaceae</taxon>
        <taxon>Actinomadura</taxon>
    </lineage>
</organism>
<dbReference type="InterPro" id="IPR004027">
    <property type="entry name" value="SEC_C_motif"/>
</dbReference>
<proteinExistence type="predicted"/>
<protein>
    <submittedName>
        <fullName evidence="1">SEC-C motif-containing protein</fullName>
    </submittedName>
</protein>
<dbReference type="SUPFAM" id="SSF48452">
    <property type="entry name" value="TPR-like"/>
    <property type="match status" value="1"/>
</dbReference>
<dbReference type="Gene3D" id="3.10.450.50">
    <property type="match status" value="1"/>
</dbReference>
<accession>A0A543IK25</accession>
<name>A0A543IK25_9ACTN</name>
<comment type="caution">
    <text evidence="1">The sequence shown here is derived from an EMBL/GenBank/DDBJ whole genome shotgun (WGS) entry which is preliminary data.</text>
</comment>
<reference evidence="1 2" key="1">
    <citation type="submission" date="2019-06" db="EMBL/GenBank/DDBJ databases">
        <title>Sequencing the genomes of 1000 actinobacteria strains.</title>
        <authorList>
            <person name="Klenk H.-P."/>
        </authorList>
    </citation>
    <scope>NUCLEOTIDE SEQUENCE [LARGE SCALE GENOMIC DNA]</scope>
    <source>
        <strain evidence="1 2">DSM 45043</strain>
    </source>
</reference>
<sequence length="313" mass="35228">MTVQFFPVTDSKQRARRLAEDLERDAATYPEQRAEILIEAARLWSQAAAPDQALRIYDDVIASEGDEDAQFATVEKVSLLTEVGRAEEAEAEIARLSRTHVHPGPAELVGEFLEEQGRLEEALTWFNIACRDLMADDEELAGAQLFARPELRGRQRVRQALGLPPDALDLHTEDQQAEMTELLERVAAPPQPNVGSFFVRADVERAFAEGLVHGTAPTDASGYFRDLERGWRASLDELGASRLRILPTNVDDLLTYAKEHNRDPREQQTRADHLMDRIREGAPTLDWPPERNAPCWCASGRKYKKCCNSPTNR</sequence>
<dbReference type="Gene3D" id="1.25.40.10">
    <property type="entry name" value="Tetratricopeptide repeat domain"/>
    <property type="match status" value="1"/>
</dbReference>
<dbReference type="EMBL" id="VFPO01000001">
    <property type="protein sequence ID" value="TQM70900.1"/>
    <property type="molecule type" value="Genomic_DNA"/>
</dbReference>
<dbReference type="Pfam" id="PF02810">
    <property type="entry name" value="SEC-C"/>
    <property type="match status" value="1"/>
</dbReference>
<keyword evidence="2" id="KW-1185">Reference proteome</keyword>
<dbReference type="InterPro" id="IPR011990">
    <property type="entry name" value="TPR-like_helical_dom_sf"/>
</dbReference>
<dbReference type="SUPFAM" id="SSF103642">
    <property type="entry name" value="Sec-C motif"/>
    <property type="match status" value="1"/>
</dbReference>
<gene>
    <name evidence="1" type="ORF">FHX41_4646</name>
</gene>
<evidence type="ECO:0000313" key="2">
    <source>
        <dbReference type="Proteomes" id="UP000316706"/>
    </source>
</evidence>